<dbReference type="EMBL" id="VNHS01000001">
    <property type="protein sequence ID" value="TYP79827.1"/>
    <property type="molecule type" value="Genomic_DNA"/>
</dbReference>
<feature type="signal peptide" evidence="2">
    <location>
        <begin position="1"/>
        <end position="23"/>
    </location>
</feature>
<dbReference type="InterPro" id="IPR006059">
    <property type="entry name" value="SBP"/>
</dbReference>
<dbReference type="Proteomes" id="UP000323257">
    <property type="component" value="Unassembled WGS sequence"/>
</dbReference>
<evidence type="ECO:0000313" key="3">
    <source>
        <dbReference type="EMBL" id="TYP79827.1"/>
    </source>
</evidence>
<dbReference type="SUPFAM" id="SSF53850">
    <property type="entry name" value="Periplasmic binding protein-like II"/>
    <property type="match status" value="1"/>
</dbReference>
<reference evidence="3 4" key="1">
    <citation type="submission" date="2019-07" db="EMBL/GenBank/DDBJ databases">
        <title>Genomic Encyclopedia of Type Strains, Phase III (KMG-III): the genomes of soil and plant-associated and newly described type strains.</title>
        <authorList>
            <person name="Whitman W."/>
        </authorList>
    </citation>
    <scope>NUCLEOTIDE SEQUENCE [LARGE SCALE GENOMIC DNA]</scope>
    <source>
        <strain evidence="3 4">BL24</strain>
    </source>
</reference>
<sequence length="457" mass="50104">MKTTKRLTVMLALVMLTTAGLSACSSGNSGGNAGGNSGGNAAKPSNAVQNDGAATGNQTTVVKEEEPPKEESLDFGGQPLRIGQWWGMDAYLNDEEKAKQKKVEEKYNTKIEYVTVPDTSSRLITSSVAGEPFADIVMLPIRDAFPKMVISGYLDPIDDDADLTLPAFATNSVTMTNGKFQGKQYGISEPYAETHGLYYDKTLLQQLGLPDPYELQEKGEWTWANMLDILNKVKAAGKVPLYFDSESLLASVLIYSNEGKIEDEATGKIAIDEANAMEALQFYSDLFNVHKVMKVADGASFGNGDTAFVNGYRWDNLGYVKDKPNDLGYVFFPKGPKASKYVVPYDKMNLWFVPKGVKNPKAVLAAFSELFEFDVVKGKDIKLQKEEPNMKNKESLDTMRKMMDSEFKIINYKAYVGLADVIEDAFKTIASGSESPSTAIARVKPMAQAAIDVTTKK</sequence>
<evidence type="ECO:0000256" key="1">
    <source>
        <dbReference type="SAM" id="MobiDB-lite"/>
    </source>
</evidence>
<dbReference type="RefSeq" id="WP_148927845.1">
    <property type="nucleotide sequence ID" value="NZ_VNHS01000001.1"/>
</dbReference>
<dbReference type="OrthoDB" id="383937at2"/>
<keyword evidence="2" id="KW-0732">Signal</keyword>
<feature type="compositionally biased region" description="Basic and acidic residues" evidence="1">
    <location>
        <begin position="62"/>
        <end position="72"/>
    </location>
</feature>
<dbReference type="AlphaFoldDB" id="A0A5S5CLU8"/>
<dbReference type="PANTHER" id="PTHR43649">
    <property type="entry name" value="ARABINOSE-BINDING PROTEIN-RELATED"/>
    <property type="match status" value="1"/>
</dbReference>
<feature type="compositionally biased region" description="Gly residues" evidence="1">
    <location>
        <begin position="29"/>
        <end position="38"/>
    </location>
</feature>
<keyword evidence="4" id="KW-1185">Reference proteome</keyword>
<protein>
    <submittedName>
        <fullName evidence="3">ABC-type glycerol-3-phosphate transport system substrate-binding protein</fullName>
    </submittedName>
</protein>
<proteinExistence type="predicted"/>
<dbReference type="InterPro" id="IPR050490">
    <property type="entry name" value="Bact_solute-bd_prot1"/>
</dbReference>
<dbReference type="Gene3D" id="3.40.190.10">
    <property type="entry name" value="Periplasmic binding protein-like II"/>
    <property type="match status" value="1"/>
</dbReference>
<dbReference type="PANTHER" id="PTHR43649:SF12">
    <property type="entry name" value="DIACETYLCHITOBIOSE BINDING PROTEIN DASA"/>
    <property type="match status" value="1"/>
</dbReference>
<feature type="region of interest" description="Disordered" evidence="1">
    <location>
        <begin position="29"/>
        <end position="76"/>
    </location>
</feature>
<dbReference type="PROSITE" id="PS51257">
    <property type="entry name" value="PROKAR_LIPOPROTEIN"/>
    <property type="match status" value="1"/>
</dbReference>
<feature type="chain" id="PRO_5038776060" evidence="2">
    <location>
        <begin position="24"/>
        <end position="457"/>
    </location>
</feature>
<evidence type="ECO:0000313" key="4">
    <source>
        <dbReference type="Proteomes" id="UP000323257"/>
    </source>
</evidence>
<comment type="caution">
    <text evidence="3">The sequence shown here is derived from an EMBL/GenBank/DDBJ whole genome shotgun (WGS) entry which is preliminary data.</text>
</comment>
<gene>
    <name evidence="3" type="ORF">BCM02_101948</name>
</gene>
<dbReference type="Pfam" id="PF13416">
    <property type="entry name" value="SBP_bac_8"/>
    <property type="match status" value="1"/>
</dbReference>
<accession>A0A5S5CLU8</accession>
<name>A0A5S5CLU8_9BACL</name>
<organism evidence="3 4">
    <name type="scientific">Paenibacillus methanolicus</name>
    <dbReference type="NCBI Taxonomy" id="582686"/>
    <lineage>
        <taxon>Bacteria</taxon>
        <taxon>Bacillati</taxon>
        <taxon>Bacillota</taxon>
        <taxon>Bacilli</taxon>
        <taxon>Bacillales</taxon>
        <taxon>Paenibacillaceae</taxon>
        <taxon>Paenibacillus</taxon>
    </lineage>
</organism>
<evidence type="ECO:0000256" key="2">
    <source>
        <dbReference type="SAM" id="SignalP"/>
    </source>
</evidence>